<keyword evidence="1" id="KW-0175">Coiled coil</keyword>
<sequence>MEVLEIIDMLEDVVEKSMAIPFAGRAVVDREELLDLIQEIRLNLPGDLKQAKWVKEERQRILDEANKEAESIMKNAEEKMASMIDDHEITQKAYAQANQIIAAAQNNARELRLGTRQYADDVMASLEAHIAKVAETVHENRRELNETPKEKKAAKE</sequence>
<evidence type="ECO:0000256" key="1">
    <source>
        <dbReference type="SAM" id="Coils"/>
    </source>
</evidence>
<reference evidence="2" key="1">
    <citation type="submission" date="2020-10" db="EMBL/GenBank/DDBJ databases">
        <authorList>
            <person name="Gilroy R."/>
        </authorList>
    </citation>
    <scope>NUCLEOTIDE SEQUENCE</scope>
    <source>
        <strain evidence="2">4920</strain>
    </source>
</reference>
<comment type="caution">
    <text evidence="2">The sequence shown here is derived from an EMBL/GenBank/DDBJ whole genome shotgun (WGS) entry which is preliminary data.</text>
</comment>
<evidence type="ECO:0000313" key="3">
    <source>
        <dbReference type="Proteomes" id="UP000886743"/>
    </source>
</evidence>
<dbReference type="EMBL" id="DVOF01000028">
    <property type="protein sequence ID" value="HIV02110.1"/>
    <property type="molecule type" value="Genomic_DNA"/>
</dbReference>
<name>A0A9D1SZ50_9FIRM</name>
<evidence type="ECO:0000313" key="2">
    <source>
        <dbReference type="EMBL" id="HIV02110.1"/>
    </source>
</evidence>
<gene>
    <name evidence="2" type="ORF">IAC74_00940</name>
</gene>
<feature type="coiled-coil region" evidence="1">
    <location>
        <begin position="48"/>
        <end position="93"/>
    </location>
</feature>
<protein>
    <submittedName>
        <fullName evidence="2">ATPase</fullName>
    </submittedName>
</protein>
<organism evidence="2 3">
    <name type="scientific">Candidatus Aphodoplasma excrementigallinarum</name>
    <dbReference type="NCBI Taxonomy" id="2840673"/>
    <lineage>
        <taxon>Bacteria</taxon>
        <taxon>Bacillati</taxon>
        <taxon>Bacillota</taxon>
        <taxon>Clostridia</taxon>
        <taxon>Eubacteriales</taxon>
        <taxon>Candidatus Aphodoplasma</taxon>
    </lineage>
</organism>
<reference evidence="2" key="2">
    <citation type="journal article" date="2021" name="PeerJ">
        <title>Extensive microbial diversity within the chicken gut microbiome revealed by metagenomics and culture.</title>
        <authorList>
            <person name="Gilroy R."/>
            <person name="Ravi A."/>
            <person name="Getino M."/>
            <person name="Pursley I."/>
            <person name="Horton D.L."/>
            <person name="Alikhan N.F."/>
            <person name="Baker D."/>
            <person name="Gharbi K."/>
            <person name="Hall N."/>
            <person name="Watson M."/>
            <person name="Adriaenssens E.M."/>
            <person name="Foster-Nyarko E."/>
            <person name="Jarju S."/>
            <person name="Secka A."/>
            <person name="Antonio M."/>
            <person name="Oren A."/>
            <person name="Chaudhuri R.R."/>
            <person name="La Ragione R."/>
            <person name="Hildebrand F."/>
            <person name="Pallen M.J."/>
        </authorList>
    </citation>
    <scope>NUCLEOTIDE SEQUENCE</scope>
    <source>
        <strain evidence="2">4920</strain>
    </source>
</reference>
<dbReference type="AlphaFoldDB" id="A0A9D1SZ50"/>
<proteinExistence type="predicted"/>
<dbReference type="Proteomes" id="UP000886743">
    <property type="component" value="Unassembled WGS sequence"/>
</dbReference>
<accession>A0A9D1SZ50</accession>